<sequence length="50" mass="5838">MKWTNDSKERLYEIARSYDPQLLSLEEITEENPVIVELAQRFGDEPNVVA</sequence>
<dbReference type="Proteomes" id="UP000651977">
    <property type="component" value="Unassembled WGS sequence"/>
</dbReference>
<name>A0ABQ1HXU9_9ALTE</name>
<gene>
    <name evidence="1" type="ORF">GCM10007414_08170</name>
</gene>
<proteinExistence type="predicted"/>
<dbReference type="EMBL" id="BMDY01000003">
    <property type="protein sequence ID" value="GGA97549.1"/>
    <property type="molecule type" value="Genomic_DNA"/>
</dbReference>
<organism evidence="1 2">
    <name type="scientific">Agarivorans gilvus</name>
    <dbReference type="NCBI Taxonomy" id="680279"/>
    <lineage>
        <taxon>Bacteria</taxon>
        <taxon>Pseudomonadati</taxon>
        <taxon>Pseudomonadota</taxon>
        <taxon>Gammaproteobacteria</taxon>
        <taxon>Alteromonadales</taxon>
        <taxon>Alteromonadaceae</taxon>
        <taxon>Agarivorans</taxon>
    </lineage>
</organism>
<dbReference type="RefSeq" id="WP_157051676.1">
    <property type="nucleotide sequence ID" value="NZ_BMDY01000003.1"/>
</dbReference>
<evidence type="ECO:0000313" key="1">
    <source>
        <dbReference type="EMBL" id="GGA97549.1"/>
    </source>
</evidence>
<evidence type="ECO:0000313" key="2">
    <source>
        <dbReference type="Proteomes" id="UP000651977"/>
    </source>
</evidence>
<accession>A0ABQ1HXU9</accession>
<protein>
    <submittedName>
        <fullName evidence="1">Uncharacterized protein</fullName>
    </submittedName>
</protein>
<keyword evidence="2" id="KW-1185">Reference proteome</keyword>
<comment type="caution">
    <text evidence="1">The sequence shown here is derived from an EMBL/GenBank/DDBJ whole genome shotgun (WGS) entry which is preliminary data.</text>
</comment>
<reference evidence="2" key="1">
    <citation type="journal article" date="2019" name="Int. J. Syst. Evol. Microbiol.">
        <title>The Global Catalogue of Microorganisms (GCM) 10K type strain sequencing project: providing services to taxonomists for standard genome sequencing and annotation.</title>
        <authorList>
            <consortium name="The Broad Institute Genomics Platform"/>
            <consortium name="The Broad Institute Genome Sequencing Center for Infectious Disease"/>
            <person name="Wu L."/>
            <person name="Ma J."/>
        </authorList>
    </citation>
    <scope>NUCLEOTIDE SEQUENCE [LARGE SCALE GENOMIC DNA]</scope>
    <source>
        <strain evidence="2">CGMCC 1.10131</strain>
    </source>
</reference>